<feature type="region of interest" description="Disordered" evidence="2">
    <location>
        <begin position="733"/>
        <end position="756"/>
    </location>
</feature>
<evidence type="ECO:0000313" key="4">
    <source>
        <dbReference type="Proteomes" id="UP000654075"/>
    </source>
</evidence>
<comment type="caution">
    <text evidence="3">The sequence shown here is derived from an EMBL/GenBank/DDBJ whole genome shotgun (WGS) entry which is preliminary data.</text>
</comment>
<evidence type="ECO:0000256" key="1">
    <source>
        <dbReference type="SAM" id="Coils"/>
    </source>
</evidence>
<name>A0A813GKX3_POLGL</name>
<protein>
    <submittedName>
        <fullName evidence="3">Uncharacterized protein</fullName>
    </submittedName>
</protein>
<feature type="non-terminal residue" evidence="3">
    <location>
        <position position="1"/>
    </location>
</feature>
<organism evidence="3 4">
    <name type="scientific">Polarella glacialis</name>
    <name type="common">Dinoflagellate</name>
    <dbReference type="NCBI Taxonomy" id="89957"/>
    <lineage>
        <taxon>Eukaryota</taxon>
        <taxon>Sar</taxon>
        <taxon>Alveolata</taxon>
        <taxon>Dinophyceae</taxon>
        <taxon>Suessiales</taxon>
        <taxon>Suessiaceae</taxon>
        <taxon>Polarella</taxon>
    </lineage>
</organism>
<dbReference type="Proteomes" id="UP000654075">
    <property type="component" value="Unassembled WGS sequence"/>
</dbReference>
<dbReference type="EMBL" id="CAJNNV010028483">
    <property type="protein sequence ID" value="CAE8624772.1"/>
    <property type="molecule type" value="Genomic_DNA"/>
</dbReference>
<proteinExistence type="predicted"/>
<reference evidence="3" key="1">
    <citation type="submission" date="2021-02" db="EMBL/GenBank/DDBJ databases">
        <authorList>
            <person name="Dougan E. K."/>
            <person name="Rhodes N."/>
            <person name="Thang M."/>
            <person name="Chan C."/>
        </authorList>
    </citation>
    <scope>NUCLEOTIDE SEQUENCE</scope>
</reference>
<gene>
    <name evidence="3" type="ORF">PGLA1383_LOCUS41879</name>
</gene>
<accession>A0A813GKX3</accession>
<sequence>AELQSLARRDRALPPPPGALAAAVACADALGCSAWPLRAAALGRAEEIRSLEAALLQALGSDDESLLPPAVAKAEAAGLSAWPLLQAAQSFLAPSELEGSALPGSTKRWGHFSSFWASQRLLVESSTATSLSAEGTAISWHQTVAYVGIALDTACSDGQGLSSVLANGGLAEGVRKAVGGLQIEDFRLSAVGPDMLVAEFQLRSTRSSVGVSGTMLGISVEDALEHLRQSVGDTSESQKQRLNLGSEVSGVRLLYSTVSQQIDEQEQLQQLRKLRHVQKMQQLQDEDARQHEELLFQEQQLSLQQEKLQQQLELRERQLQQTQHALERQENLLMKSGQEHLQEIHNQEQVMLVEPCNSPDPGTSVAEDMLVELRISSDAGAPVVEVMLVEPRSSSDTGASVTEVMLGKLRSASDVGASVAEDLFSADRCHDLVQGIVQHALNTVSPSPSPSWFTAERPFSLTPTLGDPCVPLTSPGEESLSDSAYVEAFANKMAQMLITLQPSPSPMSLGSAGCAESPSPLPDPHVCLTSAGELTQQLLAELSAVRSLATSIREQGSSSDSVHIEVIAKNIAQMLRKPQPSPESLSSEFPSDSAQIEVLALNMAQMLSMLQPTPSPESLGSQGPSLDSAHIEVIANSMAQMLSTLKPSPSPVSQSVEVSSSASAQLAAIADEEVARLFTKGGALDLASVGSCTVLDEEISSLVLGGAVSRDLSAKELAGGVIHEVLMDNLRLGTGDRDRDSSSDVFGPPAASNGSSVMDGSDAIFAKALAENVLSLAVIDADLDDSLTDNQSLNGGLASATIRGLAPSHISGLNSKSPASFRKLLPDASGAQSAEAVTLLLRAKPEGEMVKAISLLGASLSELGAATLAEALGQHGASRGVEEIAIQGNPELDLQVLQPLLRAALALASTKSSLRALALDG</sequence>
<keyword evidence="1" id="KW-0175">Coiled coil</keyword>
<dbReference type="AlphaFoldDB" id="A0A813GKX3"/>
<feature type="coiled-coil region" evidence="1">
    <location>
        <begin position="298"/>
        <end position="332"/>
    </location>
</feature>
<feature type="non-terminal residue" evidence="3">
    <location>
        <position position="921"/>
    </location>
</feature>
<evidence type="ECO:0000256" key="2">
    <source>
        <dbReference type="SAM" id="MobiDB-lite"/>
    </source>
</evidence>
<keyword evidence="4" id="KW-1185">Reference proteome</keyword>
<evidence type="ECO:0000313" key="3">
    <source>
        <dbReference type="EMBL" id="CAE8624772.1"/>
    </source>
</evidence>